<dbReference type="Proteomes" id="UP000598996">
    <property type="component" value="Unassembled WGS sequence"/>
</dbReference>
<keyword evidence="2" id="KW-1185">Reference proteome</keyword>
<dbReference type="EMBL" id="JAENHO010000001">
    <property type="protein sequence ID" value="MBL7252767.1"/>
    <property type="molecule type" value="Genomic_DNA"/>
</dbReference>
<gene>
    <name evidence="1" type="ORF">JKJ07_00410</name>
</gene>
<evidence type="ECO:0000313" key="1">
    <source>
        <dbReference type="EMBL" id="MBL7252767.1"/>
    </source>
</evidence>
<sequence>MIDWAELRHAYGSAEDVPEHLAALRSQDEDERREAFGELYASITHQGNRYSATAAAVPPLLELIADPKTQDRDLLLHLLGLIAVGDDAAWLPGPVDRARLDPDEAKAYDAVGAGLPVLYALTTDPELADSAAYVIGWYPGRPESVPVLAAVDSPTAVVALGLLGERPPTDERPLMRWAGAVARRDPGELLPWASSDHDIEPTIPYLRGDIAGLALLSLTGEPALDAALARLRHVSAEPALTTIGVALREVFPHGSIPTGTPYGDLTEPQQRVVRALAETPEAWLYDGAEYVNVSLLVSDYGLPHGRARLTAYAARRS</sequence>
<dbReference type="RefSeq" id="WP_202989125.1">
    <property type="nucleotide sequence ID" value="NZ_JAENHO010000001.1"/>
</dbReference>
<reference evidence="1 2" key="1">
    <citation type="submission" date="2021-01" db="EMBL/GenBank/DDBJ databases">
        <title>Actinoplanes sp. nov. LDG1-01 isolated from lichen.</title>
        <authorList>
            <person name="Saeng-In P."/>
            <person name="Phongsopitanun W."/>
            <person name="Kanchanasin P."/>
            <person name="Yuki M."/>
            <person name="Kudo T."/>
            <person name="Ohkuma M."/>
            <person name="Tanasupawat S."/>
        </authorList>
    </citation>
    <scope>NUCLEOTIDE SEQUENCE [LARGE SCALE GENOMIC DNA]</scope>
    <source>
        <strain evidence="1 2">LDG1-01</strain>
    </source>
</reference>
<evidence type="ECO:0000313" key="2">
    <source>
        <dbReference type="Proteomes" id="UP000598996"/>
    </source>
</evidence>
<protein>
    <recommendedName>
        <fullName evidence="3">HEAT repeat domain-containing protein</fullName>
    </recommendedName>
</protein>
<accession>A0ABS1VDL8</accession>
<evidence type="ECO:0008006" key="3">
    <source>
        <dbReference type="Google" id="ProtNLM"/>
    </source>
</evidence>
<comment type="caution">
    <text evidence="1">The sequence shown here is derived from an EMBL/GenBank/DDBJ whole genome shotgun (WGS) entry which is preliminary data.</text>
</comment>
<name>A0ABS1VDL8_9ACTN</name>
<proteinExistence type="predicted"/>
<organism evidence="1 2">
    <name type="scientific">Paractinoplanes lichenicola</name>
    <dbReference type="NCBI Taxonomy" id="2802976"/>
    <lineage>
        <taxon>Bacteria</taxon>
        <taxon>Bacillati</taxon>
        <taxon>Actinomycetota</taxon>
        <taxon>Actinomycetes</taxon>
        <taxon>Micromonosporales</taxon>
        <taxon>Micromonosporaceae</taxon>
        <taxon>Paractinoplanes</taxon>
    </lineage>
</organism>